<dbReference type="AlphaFoldDB" id="A0AA37SX20"/>
<dbReference type="GO" id="GO:0005886">
    <property type="term" value="C:plasma membrane"/>
    <property type="evidence" value="ECO:0007669"/>
    <property type="project" value="TreeGrafter"/>
</dbReference>
<evidence type="ECO:0000256" key="1">
    <source>
        <dbReference type="SAM" id="Phobius"/>
    </source>
</evidence>
<feature type="transmembrane region" description="Helical" evidence="1">
    <location>
        <begin position="295"/>
        <end position="320"/>
    </location>
</feature>
<feature type="transmembrane region" description="Helical" evidence="1">
    <location>
        <begin position="126"/>
        <end position="147"/>
    </location>
</feature>
<sequence length="404" mass="42483">MMSYLATLYKDMSISAVTAGFVAVLVGFASAIAIVFQAAIAIGANQAQLESWVWALGIGMGISSISLSLWYKRPLIIAWSTPGAALLAASVIDLTMAQAIGVFLFVGALIFITGISGMFSKLVSCIPVPIASSMLAGILFQFGLGLFDAMQNDLLLVGVMLTSFVIMKLIAPRLAIAFVLIVAILIVVLQGRLDLSSMDVNLVSPVFVSPEFSLSLLIGIGLPMFIVTMSSQNLPGVAVLKASGYQEQSISPVISMTGITTLLFAPFGGFTFNLAAITAAICMGEDAHPDKDKRYVAGLSAGIFNIFAGIFGTAVVGLFIAFPKELVAALAGLALLNVIASSLKVATASNEYRDAAILTFVVTASNFSLLGISSAFWGLVIGMAVIVLTRLFNKIFNRVEKSYE</sequence>
<feature type="transmembrane region" description="Helical" evidence="1">
    <location>
        <begin position="12"/>
        <end position="40"/>
    </location>
</feature>
<evidence type="ECO:0000313" key="2">
    <source>
        <dbReference type="EMBL" id="GLR69735.1"/>
    </source>
</evidence>
<feature type="transmembrane region" description="Helical" evidence="1">
    <location>
        <begin position="52"/>
        <end position="70"/>
    </location>
</feature>
<dbReference type="Proteomes" id="UP001156601">
    <property type="component" value="Unassembled WGS sequence"/>
</dbReference>
<gene>
    <name evidence="2" type="ORF">GCM10007852_06430</name>
</gene>
<feature type="transmembrane region" description="Helical" evidence="1">
    <location>
        <begin position="375"/>
        <end position="392"/>
    </location>
</feature>
<dbReference type="PANTHER" id="PTHR30199:SF0">
    <property type="entry name" value="INNER MEMBRANE PROTEIN YDCO"/>
    <property type="match status" value="1"/>
</dbReference>
<dbReference type="NCBIfam" id="TIGR00843">
    <property type="entry name" value="benE"/>
    <property type="match status" value="1"/>
</dbReference>
<reference evidence="2" key="1">
    <citation type="journal article" date="2014" name="Int. J. Syst. Evol. Microbiol.">
        <title>Complete genome sequence of Corynebacterium casei LMG S-19264T (=DSM 44701T), isolated from a smear-ripened cheese.</title>
        <authorList>
            <consortium name="US DOE Joint Genome Institute (JGI-PGF)"/>
            <person name="Walter F."/>
            <person name="Albersmeier A."/>
            <person name="Kalinowski J."/>
            <person name="Ruckert C."/>
        </authorList>
    </citation>
    <scope>NUCLEOTIDE SEQUENCE</scope>
    <source>
        <strain evidence="2">NBRC 110023</strain>
    </source>
</reference>
<feature type="transmembrane region" description="Helical" evidence="1">
    <location>
        <begin position="102"/>
        <end position="120"/>
    </location>
</feature>
<keyword evidence="1" id="KW-0812">Transmembrane</keyword>
<keyword evidence="1" id="KW-1133">Transmembrane helix</keyword>
<feature type="transmembrane region" description="Helical" evidence="1">
    <location>
        <begin position="76"/>
        <end position="95"/>
    </location>
</feature>
<evidence type="ECO:0000313" key="3">
    <source>
        <dbReference type="Proteomes" id="UP001156601"/>
    </source>
</evidence>
<protein>
    <submittedName>
        <fullName evidence="2">Membrane protein</fullName>
    </submittedName>
</protein>
<organism evidence="2 3">
    <name type="scientific">Agaribacter marinus</name>
    <dbReference type="NCBI Taxonomy" id="1431249"/>
    <lineage>
        <taxon>Bacteria</taxon>
        <taxon>Pseudomonadati</taxon>
        <taxon>Pseudomonadota</taxon>
        <taxon>Gammaproteobacteria</taxon>
        <taxon>Alteromonadales</taxon>
        <taxon>Alteromonadaceae</taxon>
        <taxon>Agaribacter</taxon>
    </lineage>
</organism>
<accession>A0AA37SX20</accession>
<feature type="transmembrane region" description="Helical" evidence="1">
    <location>
        <begin position="214"/>
        <end position="234"/>
    </location>
</feature>
<proteinExistence type="predicted"/>
<dbReference type="InterPro" id="IPR004711">
    <property type="entry name" value="Benzoate_Transporter"/>
</dbReference>
<name>A0AA37SX20_9ALTE</name>
<comment type="caution">
    <text evidence="2">The sequence shown here is derived from an EMBL/GenBank/DDBJ whole genome shotgun (WGS) entry which is preliminary data.</text>
</comment>
<reference evidence="2" key="2">
    <citation type="submission" date="2023-01" db="EMBL/GenBank/DDBJ databases">
        <title>Draft genome sequence of Agaribacter marinus strain NBRC 110023.</title>
        <authorList>
            <person name="Sun Q."/>
            <person name="Mori K."/>
        </authorList>
    </citation>
    <scope>NUCLEOTIDE SEQUENCE</scope>
    <source>
        <strain evidence="2">NBRC 110023</strain>
    </source>
</reference>
<dbReference type="RefSeq" id="WP_284216046.1">
    <property type="nucleotide sequence ID" value="NZ_BSOT01000005.1"/>
</dbReference>
<feature type="transmembrane region" description="Helical" evidence="1">
    <location>
        <begin position="176"/>
        <end position="193"/>
    </location>
</feature>
<feature type="transmembrane region" description="Helical" evidence="1">
    <location>
        <begin position="254"/>
        <end position="283"/>
    </location>
</feature>
<keyword evidence="3" id="KW-1185">Reference proteome</keyword>
<dbReference type="EMBL" id="BSOT01000005">
    <property type="protein sequence ID" value="GLR69735.1"/>
    <property type="molecule type" value="Genomic_DNA"/>
</dbReference>
<dbReference type="GO" id="GO:0042925">
    <property type="term" value="F:benzoate transmembrane transporter activity"/>
    <property type="evidence" value="ECO:0007669"/>
    <property type="project" value="InterPro"/>
</dbReference>
<dbReference type="Pfam" id="PF03594">
    <property type="entry name" value="BenE"/>
    <property type="match status" value="1"/>
</dbReference>
<keyword evidence="1" id="KW-0472">Membrane</keyword>
<dbReference type="PANTHER" id="PTHR30199">
    <property type="entry name" value="MFS FAMILY TRANSPORTER, PREDICTED SUBSTRATE BENZOATE"/>
    <property type="match status" value="1"/>
</dbReference>
<feature type="transmembrane region" description="Helical" evidence="1">
    <location>
        <begin position="326"/>
        <end position="345"/>
    </location>
</feature>